<feature type="transmembrane region" description="Helical" evidence="7">
    <location>
        <begin position="101"/>
        <end position="123"/>
    </location>
</feature>
<dbReference type="SUPFAM" id="SSF161098">
    <property type="entry name" value="MetI-like"/>
    <property type="match status" value="1"/>
</dbReference>
<dbReference type="InterPro" id="IPR045621">
    <property type="entry name" value="BPD_transp_1_N"/>
</dbReference>
<dbReference type="PROSITE" id="PS50928">
    <property type="entry name" value="ABC_TM1"/>
    <property type="match status" value="1"/>
</dbReference>
<protein>
    <submittedName>
        <fullName evidence="9">ABC transporter permease</fullName>
    </submittedName>
</protein>
<name>A0A147DSN1_9MICO</name>
<dbReference type="AlphaFoldDB" id="A0A147DSN1"/>
<dbReference type="InterPro" id="IPR000515">
    <property type="entry name" value="MetI-like"/>
</dbReference>
<dbReference type="STRING" id="465820.NS263_13880"/>
<evidence type="ECO:0000256" key="6">
    <source>
        <dbReference type="ARBA" id="ARBA00023136"/>
    </source>
</evidence>
<dbReference type="CDD" id="cd06261">
    <property type="entry name" value="TM_PBP2"/>
    <property type="match status" value="1"/>
</dbReference>
<keyword evidence="3" id="KW-1003">Cell membrane</keyword>
<evidence type="ECO:0000256" key="5">
    <source>
        <dbReference type="ARBA" id="ARBA00022989"/>
    </source>
</evidence>
<dbReference type="PANTHER" id="PTHR43163:SF3">
    <property type="entry name" value="PEPTIDE ABC TRANSPORTER PERMEASE PROTEIN"/>
    <property type="match status" value="1"/>
</dbReference>
<keyword evidence="4 7" id="KW-0812">Transmembrane</keyword>
<organism evidence="9 10">
    <name type="scientific">Curtobacterium oceanosedimentum</name>
    <dbReference type="NCBI Taxonomy" id="465820"/>
    <lineage>
        <taxon>Bacteria</taxon>
        <taxon>Bacillati</taxon>
        <taxon>Actinomycetota</taxon>
        <taxon>Actinomycetes</taxon>
        <taxon>Micrococcales</taxon>
        <taxon>Microbacteriaceae</taxon>
        <taxon>Curtobacterium</taxon>
    </lineage>
</organism>
<dbReference type="PANTHER" id="PTHR43163">
    <property type="entry name" value="DIPEPTIDE TRANSPORT SYSTEM PERMEASE PROTEIN DPPB-RELATED"/>
    <property type="match status" value="1"/>
</dbReference>
<evidence type="ECO:0000256" key="2">
    <source>
        <dbReference type="ARBA" id="ARBA00022448"/>
    </source>
</evidence>
<dbReference type="InterPro" id="IPR035906">
    <property type="entry name" value="MetI-like_sf"/>
</dbReference>
<sequence>MTRFLVGRLLLLVVGLLVASIIVFATLRVLPGDVAQIVAGTQSTPAQVEQLRQQLGLDRPVVVQYLDWIGGVLRGDLGRSLVTNGAVGPEIAQKLAVTLPLAGMSLAAALALGVPLGVLAAVLRRRAGGAVIGFVAQAVAAVPVVWAGMLLIALFAVTLHWLPTQGFPLDGWDEPGRAFSSLVLPALTIGAVEGAVILRFTRSATLAVLDADHVRTAAAIGLTRTRALLRHGLPSVALTVLAVLGVQIAGLLVGAVVVEQLFSLPGVGRMLVTDVGRRDITKVQSELLVLTGLVLVVGFAVDVVHRALDPRQREVGE</sequence>
<proteinExistence type="inferred from homology"/>
<dbReference type="PATRIC" id="fig|465820.4.peg.975"/>
<feature type="transmembrane region" description="Helical" evidence="7">
    <location>
        <begin position="236"/>
        <end position="258"/>
    </location>
</feature>
<gene>
    <name evidence="9" type="ORF">NS359_04660</name>
</gene>
<keyword evidence="6 7" id="KW-0472">Membrane</keyword>
<evidence type="ECO:0000256" key="3">
    <source>
        <dbReference type="ARBA" id="ARBA00022475"/>
    </source>
</evidence>
<feature type="transmembrane region" description="Helical" evidence="7">
    <location>
        <begin position="287"/>
        <end position="304"/>
    </location>
</feature>
<feature type="transmembrane region" description="Helical" evidence="7">
    <location>
        <begin position="9"/>
        <end position="30"/>
    </location>
</feature>
<keyword evidence="2 7" id="KW-0813">Transport</keyword>
<dbReference type="EMBL" id="LDRC01000021">
    <property type="protein sequence ID" value="KTR52965.1"/>
    <property type="molecule type" value="Genomic_DNA"/>
</dbReference>
<keyword evidence="5 7" id="KW-1133">Transmembrane helix</keyword>
<evidence type="ECO:0000256" key="4">
    <source>
        <dbReference type="ARBA" id="ARBA00022692"/>
    </source>
</evidence>
<accession>A0A147DSN1</accession>
<dbReference type="Pfam" id="PF19300">
    <property type="entry name" value="BPD_transp_1_N"/>
    <property type="match status" value="1"/>
</dbReference>
<dbReference type="Gene3D" id="1.10.3720.10">
    <property type="entry name" value="MetI-like"/>
    <property type="match status" value="1"/>
</dbReference>
<comment type="subcellular location">
    <subcellularLocation>
        <location evidence="1 7">Cell membrane</location>
        <topology evidence="1 7">Multi-pass membrane protein</topology>
    </subcellularLocation>
</comment>
<evidence type="ECO:0000313" key="10">
    <source>
        <dbReference type="Proteomes" id="UP000072763"/>
    </source>
</evidence>
<feature type="transmembrane region" description="Helical" evidence="7">
    <location>
        <begin position="178"/>
        <end position="198"/>
    </location>
</feature>
<evidence type="ECO:0000259" key="8">
    <source>
        <dbReference type="PROSITE" id="PS50928"/>
    </source>
</evidence>
<feature type="domain" description="ABC transmembrane type-1" evidence="8">
    <location>
        <begin position="95"/>
        <end position="305"/>
    </location>
</feature>
<dbReference type="GO" id="GO:0005886">
    <property type="term" value="C:plasma membrane"/>
    <property type="evidence" value="ECO:0007669"/>
    <property type="project" value="UniProtKB-SubCell"/>
</dbReference>
<reference evidence="9 10" key="1">
    <citation type="journal article" date="2016" name="Front. Microbiol.">
        <title>Genomic Resource of Rice Seed Associated Bacteria.</title>
        <authorList>
            <person name="Midha S."/>
            <person name="Bansal K."/>
            <person name="Sharma S."/>
            <person name="Kumar N."/>
            <person name="Patil P.P."/>
            <person name="Chaudhry V."/>
            <person name="Patil P.B."/>
        </authorList>
    </citation>
    <scope>NUCLEOTIDE SEQUENCE [LARGE SCALE GENOMIC DNA]</scope>
    <source>
        <strain evidence="9 10">NS359</strain>
    </source>
</reference>
<evidence type="ECO:0000256" key="1">
    <source>
        <dbReference type="ARBA" id="ARBA00004651"/>
    </source>
</evidence>
<feature type="transmembrane region" description="Helical" evidence="7">
    <location>
        <begin position="130"/>
        <end position="158"/>
    </location>
</feature>
<dbReference type="OrthoDB" id="9778910at2"/>
<dbReference type="Pfam" id="PF00528">
    <property type="entry name" value="BPD_transp_1"/>
    <property type="match status" value="1"/>
</dbReference>
<evidence type="ECO:0000256" key="7">
    <source>
        <dbReference type="RuleBase" id="RU363032"/>
    </source>
</evidence>
<dbReference type="RefSeq" id="WP_058749180.1">
    <property type="nucleotide sequence ID" value="NZ_LDRC01000021.1"/>
</dbReference>
<dbReference type="Proteomes" id="UP000072763">
    <property type="component" value="Unassembled WGS sequence"/>
</dbReference>
<comment type="caution">
    <text evidence="9">The sequence shown here is derived from an EMBL/GenBank/DDBJ whole genome shotgun (WGS) entry which is preliminary data.</text>
</comment>
<comment type="similarity">
    <text evidence="7">Belongs to the binding-protein-dependent transport system permease family.</text>
</comment>
<evidence type="ECO:0000313" key="9">
    <source>
        <dbReference type="EMBL" id="KTR52965.1"/>
    </source>
</evidence>
<dbReference type="GO" id="GO:0055085">
    <property type="term" value="P:transmembrane transport"/>
    <property type="evidence" value="ECO:0007669"/>
    <property type="project" value="InterPro"/>
</dbReference>